<dbReference type="SUPFAM" id="SSF143120">
    <property type="entry name" value="YefM-like"/>
    <property type="match status" value="1"/>
</dbReference>
<evidence type="ECO:0000313" key="3">
    <source>
        <dbReference type="EMBL" id="MEE2056034.1"/>
    </source>
</evidence>
<feature type="region of interest" description="Disordered" evidence="2">
    <location>
        <begin position="68"/>
        <end position="117"/>
    </location>
</feature>
<feature type="compositionally biased region" description="Basic residues" evidence="2">
    <location>
        <begin position="99"/>
        <end position="117"/>
    </location>
</feature>
<comment type="caution">
    <text evidence="3">The sequence shown here is derived from an EMBL/GenBank/DDBJ whole genome shotgun (WGS) entry which is preliminary data.</text>
</comment>
<dbReference type="RefSeq" id="WP_330131349.1">
    <property type="nucleotide sequence ID" value="NZ_JAUTXY010000001.1"/>
</dbReference>
<evidence type="ECO:0000256" key="2">
    <source>
        <dbReference type="SAM" id="MobiDB-lite"/>
    </source>
</evidence>
<reference evidence="3 4" key="1">
    <citation type="submission" date="2023-07" db="EMBL/GenBank/DDBJ databases">
        <authorList>
            <person name="Girao M."/>
            <person name="Carvalho M.F."/>
        </authorList>
    </citation>
    <scope>NUCLEOTIDE SEQUENCE [LARGE SCALE GENOMIC DNA]</scope>
    <source>
        <strain evidence="3 4">YIM65754</strain>
    </source>
</reference>
<dbReference type="Proteomes" id="UP001336020">
    <property type="component" value="Unassembled WGS sequence"/>
</dbReference>
<accession>A0ABU7L3B2</accession>
<dbReference type="NCBIfam" id="TIGR01552">
    <property type="entry name" value="phd_fam"/>
    <property type="match status" value="1"/>
</dbReference>
<evidence type="ECO:0000256" key="1">
    <source>
        <dbReference type="ARBA" id="ARBA00009981"/>
    </source>
</evidence>
<keyword evidence="4" id="KW-1185">Reference proteome</keyword>
<comment type="similarity">
    <text evidence="1">Belongs to the phD/YefM antitoxin family.</text>
</comment>
<protein>
    <submittedName>
        <fullName evidence="3">Type II toxin-antitoxin system prevent-host-death family antitoxin</fullName>
    </submittedName>
</protein>
<evidence type="ECO:0000313" key="4">
    <source>
        <dbReference type="Proteomes" id="UP001336020"/>
    </source>
</evidence>
<gene>
    <name evidence="3" type="ORF">Q7514_00640</name>
</gene>
<dbReference type="InterPro" id="IPR036165">
    <property type="entry name" value="YefM-like_sf"/>
</dbReference>
<proteinExistence type="inferred from homology"/>
<dbReference type="EMBL" id="JAUTXY010000001">
    <property type="protein sequence ID" value="MEE2056034.1"/>
    <property type="molecule type" value="Genomic_DNA"/>
</dbReference>
<sequence length="117" mass="13299">MPSITVKAARAQLRDLVRKVNDDTVAVEIDGKRDTAVLISKARYLALQEASFLLRSPELMASLRREMERSVQEQMVAHPVSEDESVGEPTSAPSPKNTKNTKSRKKRKTRKKRRRAR</sequence>
<name>A0ABU7L3B2_9NOCA</name>
<dbReference type="Gene3D" id="3.40.1620.10">
    <property type="entry name" value="YefM-like domain"/>
    <property type="match status" value="1"/>
</dbReference>
<organism evidence="3 4">
    <name type="scientific">Rhodococcus artemisiae</name>
    <dbReference type="NCBI Taxonomy" id="714159"/>
    <lineage>
        <taxon>Bacteria</taxon>
        <taxon>Bacillati</taxon>
        <taxon>Actinomycetota</taxon>
        <taxon>Actinomycetes</taxon>
        <taxon>Mycobacteriales</taxon>
        <taxon>Nocardiaceae</taxon>
        <taxon>Rhodococcus</taxon>
    </lineage>
</organism>